<organism evidence="5 6">
    <name type="scientific">Streptomyces aidingensis</name>
    <dbReference type="NCBI Taxonomy" id="910347"/>
    <lineage>
        <taxon>Bacteria</taxon>
        <taxon>Bacillati</taxon>
        <taxon>Actinomycetota</taxon>
        <taxon>Actinomycetes</taxon>
        <taxon>Kitasatosporales</taxon>
        <taxon>Streptomycetaceae</taxon>
        <taxon>Streptomyces</taxon>
    </lineage>
</organism>
<proteinExistence type="predicted"/>
<keyword evidence="3" id="KW-0804">Transcription</keyword>
<dbReference type="Gene3D" id="1.10.260.40">
    <property type="entry name" value="lambda repressor-like DNA-binding domains"/>
    <property type="match status" value="1"/>
</dbReference>
<dbReference type="InterPro" id="IPR046335">
    <property type="entry name" value="LacI/GalR-like_sensor"/>
</dbReference>
<gene>
    <name evidence="5" type="ORF">SAMN05421773_11258</name>
</gene>
<dbReference type="EMBL" id="FOLM01000012">
    <property type="protein sequence ID" value="SFD26664.1"/>
    <property type="molecule type" value="Genomic_DNA"/>
</dbReference>
<evidence type="ECO:0000313" key="6">
    <source>
        <dbReference type="Proteomes" id="UP000199207"/>
    </source>
</evidence>
<dbReference type="CDD" id="cd01392">
    <property type="entry name" value="HTH_LacI"/>
    <property type="match status" value="1"/>
</dbReference>
<dbReference type="PANTHER" id="PTHR30146:SF138">
    <property type="entry name" value="TRANSCRIPTIONAL REGULATORY PROTEIN"/>
    <property type="match status" value="1"/>
</dbReference>
<evidence type="ECO:0000313" key="5">
    <source>
        <dbReference type="EMBL" id="SFD26664.1"/>
    </source>
</evidence>
<dbReference type="OrthoDB" id="37081at2"/>
<dbReference type="Pfam" id="PF13377">
    <property type="entry name" value="Peripla_BP_3"/>
    <property type="match status" value="1"/>
</dbReference>
<dbReference type="STRING" id="910347.SAMN05421773_11258"/>
<reference evidence="5 6" key="1">
    <citation type="submission" date="2016-10" db="EMBL/GenBank/DDBJ databases">
        <authorList>
            <person name="de Groot N.N."/>
        </authorList>
    </citation>
    <scope>NUCLEOTIDE SEQUENCE [LARGE SCALE GENOMIC DNA]</scope>
    <source>
        <strain evidence="5 6">CGMCC 4.5739</strain>
    </source>
</reference>
<dbReference type="GO" id="GO:0000976">
    <property type="term" value="F:transcription cis-regulatory region binding"/>
    <property type="evidence" value="ECO:0007669"/>
    <property type="project" value="TreeGrafter"/>
</dbReference>
<dbReference type="AlphaFoldDB" id="A0A1I1QWZ1"/>
<protein>
    <submittedName>
        <fullName evidence="5">LacI family transcriptional regulator</fullName>
    </submittedName>
</protein>
<dbReference type="GO" id="GO:0003700">
    <property type="term" value="F:DNA-binding transcription factor activity"/>
    <property type="evidence" value="ECO:0007669"/>
    <property type="project" value="TreeGrafter"/>
</dbReference>
<dbReference type="InterPro" id="IPR028082">
    <property type="entry name" value="Peripla_BP_I"/>
</dbReference>
<dbReference type="SUPFAM" id="SSF53822">
    <property type="entry name" value="Periplasmic binding protein-like I"/>
    <property type="match status" value="1"/>
</dbReference>
<dbReference type="Gene3D" id="3.40.50.2300">
    <property type="match status" value="2"/>
</dbReference>
<dbReference type="InterPro" id="IPR000843">
    <property type="entry name" value="HTH_LacI"/>
</dbReference>
<keyword evidence="2" id="KW-0238">DNA-binding</keyword>
<accession>A0A1I1QWZ1</accession>
<dbReference type="PANTHER" id="PTHR30146">
    <property type="entry name" value="LACI-RELATED TRANSCRIPTIONAL REPRESSOR"/>
    <property type="match status" value="1"/>
</dbReference>
<evidence type="ECO:0000256" key="1">
    <source>
        <dbReference type="ARBA" id="ARBA00023015"/>
    </source>
</evidence>
<evidence type="ECO:0000256" key="2">
    <source>
        <dbReference type="ARBA" id="ARBA00023125"/>
    </source>
</evidence>
<keyword evidence="6" id="KW-1185">Reference proteome</keyword>
<dbReference type="Proteomes" id="UP000199207">
    <property type="component" value="Unassembled WGS sequence"/>
</dbReference>
<keyword evidence="1" id="KW-0805">Transcription regulation</keyword>
<dbReference type="CDD" id="cd06267">
    <property type="entry name" value="PBP1_LacI_sugar_binding-like"/>
    <property type="match status" value="1"/>
</dbReference>
<dbReference type="Pfam" id="PF00356">
    <property type="entry name" value="LacI"/>
    <property type="match status" value="1"/>
</dbReference>
<evidence type="ECO:0000259" key="4">
    <source>
        <dbReference type="PROSITE" id="PS50932"/>
    </source>
</evidence>
<dbReference type="SUPFAM" id="SSF47413">
    <property type="entry name" value="lambda repressor-like DNA-binding domains"/>
    <property type="match status" value="1"/>
</dbReference>
<dbReference type="PROSITE" id="PS50932">
    <property type="entry name" value="HTH_LACI_2"/>
    <property type="match status" value="1"/>
</dbReference>
<sequence length="339" mass="36705">MADRDPTIYEVAQRAGVSISTVSLALNQPTRVTSPTRERILAAADELGFVPKVRAVTQARRGLGRIAAVAPFTSYPSFSRRLAGALTELADDGTQLFVVDTKDIAVSDSPVLASMPVRGHVDGVLIFGVLMEDTIARRLKERLPTILLDTSFPGLPSISVDFREGGRIAGRHLRELGHRHVAFVNETERFKFDSPATLLIAGLRDVMGYDAVHEYVVPRGTDGGRLGVDAVLAEPDEPTTAIMAVRDLLAIGAVAELRRRGVRVPEDMSVVGFDDDPVAEALGLTTVRHPFEESGRLAVRALRERLESPGKEIADRRLELALKARETTGPPPGCPLALR</sequence>
<dbReference type="PROSITE" id="PS00356">
    <property type="entry name" value="HTH_LACI_1"/>
    <property type="match status" value="1"/>
</dbReference>
<dbReference type="RefSeq" id="WP_093840354.1">
    <property type="nucleotide sequence ID" value="NZ_FOLM01000012.1"/>
</dbReference>
<dbReference type="SMART" id="SM00354">
    <property type="entry name" value="HTH_LACI"/>
    <property type="match status" value="1"/>
</dbReference>
<name>A0A1I1QWZ1_9ACTN</name>
<dbReference type="InterPro" id="IPR010982">
    <property type="entry name" value="Lambda_DNA-bd_dom_sf"/>
</dbReference>
<evidence type="ECO:0000256" key="3">
    <source>
        <dbReference type="ARBA" id="ARBA00023163"/>
    </source>
</evidence>
<feature type="domain" description="HTH lacI-type" evidence="4">
    <location>
        <begin position="6"/>
        <end position="60"/>
    </location>
</feature>